<evidence type="ECO:0000256" key="1">
    <source>
        <dbReference type="ARBA" id="ARBA00001947"/>
    </source>
</evidence>
<keyword evidence="5 7" id="KW-0378">Hydrolase</keyword>
<dbReference type="SUPFAM" id="SSF52025">
    <property type="entry name" value="PA domain"/>
    <property type="match status" value="1"/>
</dbReference>
<dbReference type="Pfam" id="PF04389">
    <property type="entry name" value="Peptidase_M28"/>
    <property type="match status" value="1"/>
</dbReference>
<keyword evidence="3 7" id="KW-0645">Protease</keyword>
<dbReference type="AlphaFoldDB" id="A0A2P5IFX8"/>
<evidence type="ECO:0000256" key="2">
    <source>
        <dbReference type="ARBA" id="ARBA00005634"/>
    </source>
</evidence>
<dbReference type="GO" id="GO:0008235">
    <property type="term" value="F:metalloexopeptidase activity"/>
    <property type="evidence" value="ECO:0007669"/>
    <property type="project" value="InterPro"/>
</dbReference>
<evidence type="ECO:0000256" key="4">
    <source>
        <dbReference type="ARBA" id="ARBA00022723"/>
    </source>
</evidence>
<sequence length="506" mass="53382">MKPGARSIIGACLAASKCLAIDTISPDLIEADISTTELEGILLDLNNIADANGGNRAFGLPGYKASVDYVLERIGSAATTTTTATTATVTNESSALKTWVQPFNHTFEQTRAISVTGPEGEDVYVLTLMYNTATPLPDGVTVPLIDTPVDDTRGSGCFADQWEGIDATGRIALVKRGVCAISDKLKLARAAGALAALVYQSQPGTDFSSATLSAENLGLLIPAGLIPLEVAQAWQARLAAGEEVSATLLVDAISDTRESWNVISETTEGDPDNVVVLGAHLDSVQAGAGVNDDGSGTAGLLAIINSVRKYTGLKNKVRFAWWGAEESGLIGSLYYTRSLPVEEANKIKYYFNYDMIGSPFPVFAVYQNENSGGPADGLVEYLTAQGKDSYFGSFGTGSDYVGFLNLGIPSSGIFTGAGAPTDPCYHLACDTVTNVDYEALTLNTKAAGRLAAQLALSLDGVPSRNTTSANLRGRMKITESFGKWARAEERVVLQKSCSHDTQNQLI</sequence>
<dbReference type="PANTHER" id="PTHR12147">
    <property type="entry name" value="METALLOPEPTIDASE M28 FAMILY MEMBER"/>
    <property type="match status" value="1"/>
</dbReference>
<dbReference type="Gene3D" id="3.40.630.10">
    <property type="entry name" value="Zn peptidases"/>
    <property type="match status" value="1"/>
</dbReference>
<dbReference type="Gene3D" id="3.50.30.30">
    <property type="match status" value="1"/>
</dbReference>
<proteinExistence type="inferred from homology"/>
<dbReference type="InterPro" id="IPR045175">
    <property type="entry name" value="M28_fam"/>
</dbReference>
<evidence type="ECO:0000256" key="6">
    <source>
        <dbReference type="ARBA" id="ARBA00022833"/>
    </source>
</evidence>
<protein>
    <recommendedName>
        <fullName evidence="7">Peptide hydrolase</fullName>
        <ecNumber evidence="7">3.4.-.-</ecNumber>
    </recommendedName>
</protein>
<dbReference type="InParanoid" id="A0A2P5IFX8"/>
<reference evidence="10" key="1">
    <citation type="submission" date="2017-09" db="EMBL/GenBank/DDBJ databases">
        <title>Polyketide synthases of a Diaporthe helianthi virulent isolate.</title>
        <authorList>
            <person name="Baroncelli R."/>
        </authorList>
    </citation>
    <scope>NUCLEOTIDE SEQUENCE [LARGE SCALE GENOMIC DNA]</scope>
    <source>
        <strain evidence="10">7/96</strain>
    </source>
</reference>
<keyword evidence="11" id="KW-1185">Reference proteome</keyword>
<dbReference type="OrthoDB" id="10013407at2759"/>
<dbReference type="InterPro" id="IPR046450">
    <property type="entry name" value="PA_dom_sf"/>
</dbReference>
<dbReference type="EMBL" id="MAVT02000008">
    <property type="protein sequence ID" value="POS81396.1"/>
    <property type="molecule type" value="Genomic_DNA"/>
</dbReference>
<dbReference type="PANTHER" id="PTHR12147:SF26">
    <property type="entry name" value="PEPTIDASE M28 DOMAIN-CONTAINING PROTEIN"/>
    <property type="match status" value="1"/>
</dbReference>
<organism evidence="10 11">
    <name type="scientific">Diaporthe helianthi</name>
    <dbReference type="NCBI Taxonomy" id="158607"/>
    <lineage>
        <taxon>Eukaryota</taxon>
        <taxon>Fungi</taxon>
        <taxon>Dikarya</taxon>
        <taxon>Ascomycota</taxon>
        <taxon>Pezizomycotina</taxon>
        <taxon>Sordariomycetes</taxon>
        <taxon>Sordariomycetidae</taxon>
        <taxon>Diaporthales</taxon>
        <taxon>Diaporthaceae</taxon>
        <taxon>Diaporthe</taxon>
    </lineage>
</organism>
<evidence type="ECO:0000256" key="7">
    <source>
        <dbReference type="RuleBase" id="RU361240"/>
    </source>
</evidence>
<dbReference type="STRING" id="158607.A0A2P5IFX8"/>
<dbReference type="InterPro" id="IPR003137">
    <property type="entry name" value="PA_domain"/>
</dbReference>
<evidence type="ECO:0000259" key="9">
    <source>
        <dbReference type="Pfam" id="PF04389"/>
    </source>
</evidence>
<dbReference type="GO" id="GO:0046872">
    <property type="term" value="F:metal ion binding"/>
    <property type="evidence" value="ECO:0007669"/>
    <property type="project" value="UniProtKB-KW"/>
</dbReference>
<evidence type="ECO:0000256" key="5">
    <source>
        <dbReference type="ARBA" id="ARBA00022801"/>
    </source>
</evidence>
<dbReference type="SUPFAM" id="SSF53187">
    <property type="entry name" value="Zn-dependent exopeptidases"/>
    <property type="match status" value="1"/>
</dbReference>
<keyword evidence="6 7" id="KW-0862">Zinc</keyword>
<name>A0A2P5IFX8_DIAHE</name>
<evidence type="ECO:0000259" key="8">
    <source>
        <dbReference type="Pfam" id="PF02225"/>
    </source>
</evidence>
<dbReference type="CDD" id="cd04816">
    <property type="entry name" value="PA_SaNapH_like"/>
    <property type="match status" value="1"/>
</dbReference>
<dbReference type="EC" id="3.4.-.-" evidence="7"/>
<feature type="domain" description="PA" evidence="8">
    <location>
        <begin position="140"/>
        <end position="233"/>
    </location>
</feature>
<accession>A0A2P5IFX8</accession>
<dbReference type="Proteomes" id="UP000094444">
    <property type="component" value="Unassembled WGS sequence"/>
</dbReference>
<keyword evidence="4 7" id="KW-0479">Metal-binding</keyword>
<feature type="domain" description="Peptidase M28" evidence="9">
    <location>
        <begin position="261"/>
        <end position="446"/>
    </location>
</feature>
<gene>
    <name evidence="10" type="ORF">DHEL01_v200230</name>
</gene>
<comment type="cofactor">
    <cofactor evidence="1">
        <name>Zn(2+)</name>
        <dbReference type="ChEBI" id="CHEBI:29105"/>
    </cofactor>
</comment>
<evidence type="ECO:0000256" key="3">
    <source>
        <dbReference type="ARBA" id="ARBA00022670"/>
    </source>
</evidence>
<dbReference type="GO" id="GO:0006508">
    <property type="term" value="P:proteolysis"/>
    <property type="evidence" value="ECO:0007669"/>
    <property type="project" value="UniProtKB-KW"/>
</dbReference>
<evidence type="ECO:0000313" key="10">
    <source>
        <dbReference type="EMBL" id="POS81396.1"/>
    </source>
</evidence>
<dbReference type="InterPro" id="IPR007484">
    <property type="entry name" value="Peptidase_M28"/>
</dbReference>
<evidence type="ECO:0000313" key="11">
    <source>
        <dbReference type="Proteomes" id="UP000094444"/>
    </source>
</evidence>
<dbReference type="Pfam" id="PF02225">
    <property type="entry name" value="PA"/>
    <property type="match status" value="1"/>
</dbReference>
<comment type="caution">
    <text evidence="10">The sequence shown here is derived from an EMBL/GenBank/DDBJ whole genome shotgun (WGS) entry which is preliminary data.</text>
</comment>
<comment type="similarity">
    <text evidence="2">Belongs to the peptidase M28 family. M28B subfamily.</text>
</comment>